<sequence length="133" mass="15087">MYPACPSQRWQYGRGSIGDLHISDRRKVPTPTPPMVGRLFMRDAENGSLPHFRPRSRRLKSQSEELGRLAGQLNFFTTLRHCQTDGEVTGRGGQGRAGRGEVGLEVEWKEHGTQTEKKEKKGKWKGKEVKERG</sequence>
<name>A0A5B7FBB6_PORTR</name>
<feature type="region of interest" description="Disordered" evidence="1">
    <location>
        <begin position="85"/>
        <end position="133"/>
    </location>
</feature>
<evidence type="ECO:0000313" key="3">
    <source>
        <dbReference type="Proteomes" id="UP000324222"/>
    </source>
</evidence>
<reference evidence="2 3" key="1">
    <citation type="submission" date="2019-05" db="EMBL/GenBank/DDBJ databases">
        <title>Another draft genome of Portunus trituberculatus and its Hox gene families provides insights of decapod evolution.</title>
        <authorList>
            <person name="Jeong J.-H."/>
            <person name="Song I."/>
            <person name="Kim S."/>
            <person name="Choi T."/>
            <person name="Kim D."/>
            <person name="Ryu S."/>
            <person name="Kim W."/>
        </authorList>
    </citation>
    <scope>NUCLEOTIDE SEQUENCE [LARGE SCALE GENOMIC DNA]</scope>
    <source>
        <tissue evidence="2">Muscle</tissue>
    </source>
</reference>
<organism evidence="2 3">
    <name type="scientific">Portunus trituberculatus</name>
    <name type="common">Swimming crab</name>
    <name type="synonym">Neptunus trituberculatus</name>
    <dbReference type="NCBI Taxonomy" id="210409"/>
    <lineage>
        <taxon>Eukaryota</taxon>
        <taxon>Metazoa</taxon>
        <taxon>Ecdysozoa</taxon>
        <taxon>Arthropoda</taxon>
        <taxon>Crustacea</taxon>
        <taxon>Multicrustacea</taxon>
        <taxon>Malacostraca</taxon>
        <taxon>Eumalacostraca</taxon>
        <taxon>Eucarida</taxon>
        <taxon>Decapoda</taxon>
        <taxon>Pleocyemata</taxon>
        <taxon>Brachyura</taxon>
        <taxon>Eubrachyura</taxon>
        <taxon>Portunoidea</taxon>
        <taxon>Portunidae</taxon>
        <taxon>Portuninae</taxon>
        <taxon>Portunus</taxon>
    </lineage>
</organism>
<comment type="caution">
    <text evidence="2">The sequence shown here is derived from an EMBL/GenBank/DDBJ whole genome shotgun (WGS) entry which is preliminary data.</text>
</comment>
<proteinExistence type="predicted"/>
<protein>
    <submittedName>
        <fullName evidence="2">Uncharacterized protein</fullName>
    </submittedName>
</protein>
<accession>A0A5B7FBB6</accession>
<dbReference type="EMBL" id="VSRR010006281">
    <property type="protein sequence ID" value="MPC44431.1"/>
    <property type="molecule type" value="Genomic_DNA"/>
</dbReference>
<feature type="compositionally biased region" description="Gly residues" evidence="1">
    <location>
        <begin position="89"/>
        <end position="101"/>
    </location>
</feature>
<evidence type="ECO:0000256" key="1">
    <source>
        <dbReference type="SAM" id="MobiDB-lite"/>
    </source>
</evidence>
<gene>
    <name evidence="2" type="ORF">E2C01_038104</name>
</gene>
<dbReference type="Proteomes" id="UP000324222">
    <property type="component" value="Unassembled WGS sequence"/>
</dbReference>
<dbReference type="AlphaFoldDB" id="A0A5B7FBB6"/>
<keyword evidence="3" id="KW-1185">Reference proteome</keyword>
<feature type="compositionally biased region" description="Basic and acidic residues" evidence="1">
    <location>
        <begin position="106"/>
        <end position="133"/>
    </location>
</feature>
<evidence type="ECO:0000313" key="2">
    <source>
        <dbReference type="EMBL" id="MPC44431.1"/>
    </source>
</evidence>